<protein>
    <recommendedName>
        <fullName evidence="1">Glycosyl transferase family 1 domain-containing protein</fullName>
    </recommendedName>
</protein>
<gene>
    <name evidence="2" type="ORF">B9H04_12955</name>
</gene>
<sequence length="379" mass="42754">MPITNNSVAVLTIPDISDYNSERVNYGICSKLTPEFDVTLLGPEQTSDRIADAFSIKRGVKRGYQNKWLRRLLLVPLTFYLLYTHVRRERPGVVASFGNLPVNGLLCAIVSKLTSSISVVRVTSDFTNLWKHQTGTASTVVCFIKNNILGVLAIRLADNVIVLGPVMEEKLQTRGVDPSKLWAIPQPLHIEREDNRADESAMSNVVRTEFDIPDRDQLVLFVGYFKRSKGPKRLAQTLQYVMERSTNTHAVIVGNSGEYEEYVKQNLQRYDRIHFKGWVPHDRLSTYFQSADVLLHPSNSEGLPNVVLEALHYSVPVVATDSGGEVPVYVSNIGADYQELGEMLLNRCYHTDPCPETVRDPQNRRLYQDLFDSIGSKPE</sequence>
<reference evidence="2 3" key="1">
    <citation type="submission" date="2017-04" db="EMBL/GenBank/DDBJ databases">
        <title>MLSA of the genus Halorubrum.</title>
        <authorList>
            <person name="De La Haba R."/>
            <person name="Sanchez-Porro C."/>
            <person name="Infante-Dominguez C."/>
            <person name="Ventosa A."/>
        </authorList>
    </citation>
    <scope>NUCLEOTIDE SEQUENCE [LARGE SCALE GENOMIC DNA]</scope>
    <source>
        <strain evidence="2 3">DSM 17463</strain>
    </source>
</reference>
<dbReference type="PANTHER" id="PTHR45947:SF3">
    <property type="entry name" value="SULFOQUINOVOSYL TRANSFERASE SQD2"/>
    <property type="match status" value="1"/>
</dbReference>
<dbReference type="PANTHER" id="PTHR45947">
    <property type="entry name" value="SULFOQUINOVOSYL TRANSFERASE SQD2"/>
    <property type="match status" value="1"/>
</dbReference>
<comment type="caution">
    <text evidence="2">The sequence shown here is derived from an EMBL/GenBank/DDBJ whole genome shotgun (WGS) entry which is preliminary data.</text>
</comment>
<proteinExistence type="predicted"/>
<dbReference type="SUPFAM" id="SSF53756">
    <property type="entry name" value="UDP-Glycosyltransferase/glycogen phosphorylase"/>
    <property type="match status" value="1"/>
</dbReference>
<evidence type="ECO:0000259" key="1">
    <source>
        <dbReference type="Pfam" id="PF00534"/>
    </source>
</evidence>
<dbReference type="InterPro" id="IPR001296">
    <property type="entry name" value="Glyco_trans_1"/>
</dbReference>
<dbReference type="STRING" id="1121945.GCA_000421805_03214"/>
<dbReference type="InterPro" id="IPR050194">
    <property type="entry name" value="Glycosyltransferase_grp1"/>
</dbReference>
<dbReference type="GO" id="GO:0016757">
    <property type="term" value="F:glycosyltransferase activity"/>
    <property type="evidence" value="ECO:0007669"/>
    <property type="project" value="InterPro"/>
</dbReference>
<dbReference type="Proteomes" id="UP000193587">
    <property type="component" value="Unassembled WGS sequence"/>
</dbReference>
<dbReference type="Pfam" id="PF00534">
    <property type="entry name" value="Glycos_transf_1"/>
    <property type="match status" value="1"/>
</dbReference>
<organism evidence="2 3">
    <name type="scientific">Halorubrum ezzemoulense DSM 17463</name>
    <dbReference type="NCBI Taxonomy" id="1121945"/>
    <lineage>
        <taxon>Archaea</taxon>
        <taxon>Methanobacteriati</taxon>
        <taxon>Methanobacteriota</taxon>
        <taxon>Stenosarchaea group</taxon>
        <taxon>Halobacteria</taxon>
        <taxon>Halobacteriales</taxon>
        <taxon>Haloferacaceae</taxon>
        <taxon>Halorubrum</taxon>
    </lineage>
</organism>
<dbReference type="Gene3D" id="3.40.50.2000">
    <property type="entry name" value="Glycogen Phosphorylase B"/>
    <property type="match status" value="2"/>
</dbReference>
<dbReference type="CDD" id="cd03801">
    <property type="entry name" value="GT4_PimA-like"/>
    <property type="match status" value="1"/>
</dbReference>
<feature type="domain" description="Glycosyl transferase family 1" evidence="1">
    <location>
        <begin position="209"/>
        <end position="325"/>
    </location>
</feature>
<evidence type="ECO:0000313" key="2">
    <source>
        <dbReference type="EMBL" id="OSO97483.1"/>
    </source>
</evidence>
<dbReference type="AlphaFoldDB" id="A0A1X4GK57"/>
<dbReference type="EMBL" id="NEDJ01000051">
    <property type="protein sequence ID" value="OSO97483.1"/>
    <property type="molecule type" value="Genomic_DNA"/>
</dbReference>
<name>A0A1X4GK57_HALEZ</name>
<accession>A0A1X4GK57</accession>
<evidence type="ECO:0000313" key="3">
    <source>
        <dbReference type="Proteomes" id="UP000193587"/>
    </source>
</evidence>